<comment type="caution">
    <text evidence="1">The sequence shown here is derived from an EMBL/GenBank/DDBJ whole genome shotgun (WGS) entry which is preliminary data.</text>
</comment>
<keyword evidence="2" id="KW-1185">Reference proteome</keyword>
<dbReference type="Proteomes" id="UP000011135">
    <property type="component" value="Unassembled WGS sequence"/>
</dbReference>
<accession>L8JWH2</accession>
<name>L8JWH2_9BACT</name>
<protein>
    <submittedName>
        <fullName evidence="1">Uncharacterized protein</fullName>
    </submittedName>
</protein>
<gene>
    <name evidence="1" type="ORF">C900_04248</name>
</gene>
<sequence>MCGFKNPFYLFLMLNLIGCSKSIDKLAFIEKYGDEKFDEFIDTAIHYRKPK</sequence>
<evidence type="ECO:0000313" key="1">
    <source>
        <dbReference type="EMBL" id="ELR73396.1"/>
    </source>
</evidence>
<dbReference type="AlphaFoldDB" id="L8JWH2"/>
<organism evidence="1 2">
    <name type="scientific">Fulvivirga imtechensis AK7</name>
    <dbReference type="NCBI Taxonomy" id="1237149"/>
    <lineage>
        <taxon>Bacteria</taxon>
        <taxon>Pseudomonadati</taxon>
        <taxon>Bacteroidota</taxon>
        <taxon>Cytophagia</taxon>
        <taxon>Cytophagales</taxon>
        <taxon>Fulvivirgaceae</taxon>
        <taxon>Fulvivirga</taxon>
    </lineage>
</organism>
<proteinExistence type="predicted"/>
<evidence type="ECO:0000313" key="2">
    <source>
        <dbReference type="Proteomes" id="UP000011135"/>
    </source>
</evidence>
<dbReference type="STRING" id="1237149.C900_04248"/>
<dbReference type="EMBL" id="AMZN01000006">
    <property type="protein sequence ID" value="ELR73396.1"/>
    <property type="molecule type" value="Genomic_DNA"/>
</dbReference>
<reference evidence="1 2" key="1">
    <citation type="submission" date="2012-12" db="EMBL/GenBank/DDBJ databases">
        <title>Genome assembly of Fulvivirga imtechensis AK7.</title>
        <authorList>
            <person name="Nupur N."/>
            <person name="Khatri I."/>
            <person name="Kumar R."/>
            <person name="Subramanian S."/>
            <person name="Pinnaka A."/>
        </authorList>
    </citation>
    <scope>NUCLEOTIDE SEQUENCE [LARGE SCALE GENOMIC DNA]</scope>
    <source>
        <strain evidence="1 2">AK7</strain>
    </source>
</reference>